<dbReference type="CDD" id="cd05403">
    <property type="entry name" value="NT_KNTase_like"/>
    <property type="match status" value="1"/>
</dbReference>
<keyword evidence="3" id="KW-1185">Reference proteome</keyword>
<dbReference type="EMBL" id="JBHTBH010000003">
    <property type="protein sequence ID" value="MFC7327644.1"/>
    <property type="molecule type" value="Genomic_DNA"/>
</dbReference>
<organism evidence="2 3">
    <name type="scientific">Marinactinospora rubrisoli</name>
    <dbReference type="NCBI Taxonomy" id="2715399"/>
    <lineage>
        <taxon>Bacteria</taxon>
        <taxon>Bacillati</taxon>
        <taxon>Actinomycetota</taxon>
        <taxon>Actinomycetes</taxon>
        <taxon>Streptosporangiales</taxon>
        <taxon>Nocardiopsidaceae</taxon>
        <taxon>Marinactinospora</taxon>
    </lineage>
</organism>
<feature type="domain" description="Polymerase nucleotidyl transferase" evidence="1">
    <location>
        <begin position="15"/>
        <end position="74"/>
    </location>
</feature>
<sequence length="259" mass="27109">MSPQPPDLPPHVAALADRLATLPGAVAVVLGGSRAAGTHRPDSDWDLGVYYRSSERAVDPEDVRRLGHPGYVSALGEWGPIVHGGAWLSVEGTPVDVLFRDLDRIEGWAADAGRGEFEVLTQGGYVVGAPTYLPVGELAIGRPISGTVPRPEFSEALAAAASGHWTGRASTSLMFAGGYAEAGDPVACAGMLVDAVLSAAHARLAARREWVLNEKRLVERAGLHDTRPLLAHPGGTSAELRATTAAVRDRLGIAPLVAR</sequence>
<dbReference type="InterPro" id="IPR043519">
    <property type="entry name" value="NT_sf"/>
</dbReference>
<gene>
    <name evidence="2" type="ORF">ACFQRF_07795</name>
</gene>
<reference evidence="3" key="1">
    <citation type="journal article" date="2019" name="Int. J. Syst. Evol. Microbiol.">
        <title>The Global Catalogue of Microorganisms (GCM) 10K type strain sequencing project: providing services to taxonomists for standard genome sequencing and annotation.</title>
        <authorList>
            <consortium name="The Broad Institute Genomics Platform"/>
            <consortium name="The Broad Institute Genome Sequencing Center for Infectious Disease"/>
            <person name="Wu L."/>
            <person name="Ma J."/>
        </authorList>
    </citation>
    <scope>NUCLEOTIDE SEQUENCE [LARGE SCALE GENOMIC DNA]</scope>
    <source>
        <strain evidence="3">CGMCC 4.7382</strain>
    </source>
</reference>
<comment type="caution">
    <text evidence="2">The sequence shown here is derived from an EMBL/GenBank/DDBJ whole genome shotgun (WGS) entry which is preliminary data.</text>
</comment>
<accession>A0ABW2KC49</accession>
<dbReference type="SUPFAM" id="SSF81301">
    <property type="entry name" value="Nucleotidyltransferase"/>
    <property type="match status" value="1"/>
</dbReference>
<evidence type="ECO:0000313" key="2">
    <source>
        <dbReference type="EMBL" id="MFC7327644.1"/>
    </source>
</evidence>
<evidence type="ECO:0000313" key="3">
    <source>
        <dbReference type="Proteomes" id="UP001596540"/>
    </source>
</evidence>
<dbReference type="RefSeq" id="WP_379870053.1">
    <property type="nucleotide sequence ID" value="NZ_JBHTBH010000003.1"/>
</dbReference>
<dbReference type="Gene3D" id="3.30.460.10">
    <property type="entry name" value="Beta Polymerase, domain 2"/>
    <property type="match status" value="1"/>
</dbReference>
<name>A0ABW2KC49_9ACTN</name>
<protein>
    <submittedName>
        <fullName evidence="2">Nucleotidyltransferase domain-containing protein</fullName>
    </submittedName>
</protein>
<proteinExistence type="predicted"/>
<evidence type="ECO:0000259" key="1">
    <source>
        <dbReference type="Pfam" id="PF01909"/>
    </source>
</evidence>
<dbReference type="Proteomes" id="UP001596540">
    <property type="component" value="Unassembled WGS sequence"/>
</dbReference>
<dbReference type="InterPro" id="IPR002934">
    <property type="entry name" value="Polymerase_NTP_transf_dom"/>
</dbReference>
<dbReference type="Pfam" id="PF01909">
    <property type="entry name" value="NTP_transf_2"/>
    <property type="match status" value="1"/>
</dbReference>